<dbReference type="RefSeq" id="WP_346753174.1">
    <property type="nucleotide sequence ID" value="NZ_JAUJEA010000006.1"/>
</dbReference>
<sequence length="184" mass="20680">MIIAAFLNPENKNEATIVLFVMLLVAAIIGFIIAWFFRKRKINDKNVEIDIMKAELNGWKGRASGLENDLVQLQSKYDRLELKLANCLETSQGAASAGTIDLATQSIAERWGFSVVSPDKKDDLKLISGVGPYIERKLNNLGVYTFQQISEFTPQTIKKVGEAIEFFPGRIEREGWVDQAKELK</sequence>
<name>A0ABT8KQW9_9BACT</name>
<organism evidence="3 4">
    <name type="scientific">Splendidivirga corallicola</name>
    <dbReference type="NCBI Taxonomy" id="3051826"/>
    <lineage>
        <taxon>Bacteria</taxon>
        <taxon>Pseudomonadati</taxon>
        <taxon>Bacteroidota</taxon>
        <taxon>Cytophagia</taxon>
        <taxon>Cytophagales</taxon>
        <taxon>Splendidivirgaceae</taxon>
        <taxon>Splendidivirga</taxon>
    </lineage>
</organism>
<keyword evidence="2" id="KW-1133">Transmembrane helix</keyword>
<accession>A0ABT8KQW9</accession>
<gene>
    <name evidence="3" type="ORF">QQ008_17315</name>
</gene>
<keyword evidence="4" id="KW-1185">Reference proteome</keyword>
<feature type="transmembrane region" description="Helical" evidence="2">
    <location>
        <begin position="17"/>
        <end position="37"/>
    </location>
</feature>
<reference evidence="3" key="1">
    <citation type="submission" date="2023-06" db="EMBL/GenBank/DDBJ databases">
        <title>Genomic of Parafulvivirga corallium.</title>
        <authorList>
            <person name="Wang G."/>
        </authorList>
    </citation>
    <scope>NUCLEOTIDE SEQUENCE</scope>
    <source>
        <strain evidence="3">BMA10</strain>
    </source>
</reference>
<dbReference type="EMBL" id="JAUJEA010000006">
    <property type="protein sequence ID" value="MDN5203152.1"/>
    <property type="molecule type" value="Genomic_DNA"/>
</dbReference>
<feature type="coiled-coil region" evidence="1">
    <location>
        <begin position="56"/>
        <end position="90"/>
    </location>
</feature>
<keyword evidence="1" id="KW-0175">Coiled coil</keyword>
<evidence type="ECO:0000313" key="3">
    <source>
        <dbReference type="EMBL" id="MDN5203152.1"/>
    </source>
</evidence>
<dbReference type="Proteomes" id="UP001172082">
    <property type="component" value="Unassembled WGS sequence"/>
</dbReference>
<proteinExistence type="predicted"/>
<protein>
    <submittedName>
        <fullName evidence="3">Uncharacterized protein</fullName>
    </submittedName>
</protein>
<evidence type="ECO:0000256" key="2">
    <source>
        <dbReference type="SAM" id="Phobius"/>
    </source>
</evidence>
<keyword evidence="2" id="KW-0472">Membrane</keyword>
<dbReference type="Gene3D" id="1.10.150.20">
    <property type="entry name" value="5' to 3' exonuclease, C-terminal subdomain"/>
    <property type="match status" value="1"/>
</dbReference>
<evidence type="ECO:0000313" key="4">
    <source>
        <dbReference type="Proteomes" id="UP001172082"/>
    </source>
</evidence>
<keyword evidence="2" id="KW-0812">Transmembrane</keyword>
<comment type="caution">
    <text evidence="3">The sequence shown here is derived from an EMBL/GenBank/DDBJ whole genome shotgun (WGS) entry which is preliminary data.</text>
</comment>
<evidence type="ECO:0000256" key="1">
    <source>
        <dbReference type="SAM" id="Coils"/>
    </source>
</evidence>